<dbReference type="InterPro" id="IPR038109">
    <property type="entry name" value="DNA_bind_recomb_sf"/>
</dbReference>
<dbReference type="InterPro" id="IPR050639">
    <property type="entry name" value="SSR_resolvase"/>
</dbReference>
<evidence type="ECO:0000256" key="1">
    <source>
        <dbReference type="ARBA" id="ARBA00022908"/>
    </source>
</evidence>
<evidence type="ECO:0000313" key="10">
    <source>
        <dbReference type="Proteomes" id="UP000244677"/>
    </source>
</evidence>
<dbReference type="CDD" id="cd00338">
    <property type="entry name" value="Ser_Recombinase"/>
    <property type="match status" value="1"/>
</dbReference>
<dbReference type="InterPro" id="IPR006118">
    <property type="entry name" value="Recombinase_CS"/>
</dbReference>
<dbReference type="PROSITE" id="PS51736">
    <property type="entry name" value="RECOMBINASES_3"/>
    <property type="match status" value="1"/>
</dbReference>
<dbReference type="EMBL" id="CP020919">
    <property type="protein sequence ID" value="AWG27268.1"/>
    <property type="molecule type" value="Genomic_DNA"/>
</dbReference>
<dbReference type="GO" id="GO:0003677">
    <property type="term" value="F:DNA binding"/>
    <property type="evidence" value="ECO:0007669"/>
    <property type="project" value="UniProtKB-KW"/>
</dbReference>
<name>A0A2S1LU81_9FLAO</name>
<dbReference type="OrthoDB" id="9815006at2"/>
<dbReference type="Pfam" id="PF00239">
    <property type="entry name" value="Resolvase"/>
    <property type="match status" value="1"/>
</dbReference>
<evidence type="ECO:0000256" key="2">
    <source>
        <dbReference type="ARBA" id="ARBA00023125"/>
    </source>
</evidence>
<sequence>MKSAILYIRVSTDEQADKGYSQRDQDERLRRYCSTQNIQVDTAIFEDHSAKSFKRPEWERLLAGLKKSKIRPDYILFTKWDRFSRNAGDAYQMINTLNGLGVEPQAVEQPLDLTIPENKMMLAIYLAAPEVENDRRALNTFYGMRRARKEGRVLGLAPYGYINRTKENGKKYIALKEPEASNLQWAFKEIAKGVLAADQVRLAINKRGGRKISKSAFHVSLRNAVYCGKVFIRKFKDEDAHFVPGLHEPLITEALFYKVQNIIDANVRHSRPQTKISSDDNLPLRGFLVCPDCGRNLTGSASKGSKGGYYYYYHCIPKCGFRKSAVKANAIFESDLEKYEFPTVIQEILHDAMMLNYKNFGSVFEKRRSEIAIEIDRFTVKLTKARELLLAEKLDAEDYREIKEECKKNIEGLEDELSAYMTEEKTHDIKKSLNDALTCLSKLSNVYKEGDSEIKRKIISSIYPEKLIFDGYTYRTPRTNVIAESMLLINKGLENKKNRTSKSFSYLSGVVAPPRIELGSKV</sequence>
<dbReference type="PANTHER" id="PTHR30461">
    <property type="entry name" value="DNA-INVERTASE FROM LAMBDOID PROPHAGE"/>
    <property type="match status" value="1"/>
</dbReference>
<dbReference type="Gene3D" id="3.40.50.1390">
    <property type="entry name" value="Resolvase, N-terminal catalytic domain"/>
    <property type="match status" value="1"/>
</dbReference>
<dbReference type="PROSITE" id="PS51737">
    <property type="entry name" value="RECOMBINASE_DNA_BIND"/>
    <property type="match status" value="1"/>
</dbReference>
<dbReference type="AlphaFoldDB" id="A0A2S1LU81"/>
<dbReference type="SMART" id="SM00857">
    <property type="entry name" value="Resolvase"/>
    <property type="match status" value="1"/>
</dbReference>
<feature type="coiled-coil region" evidence="6">
    <location>
        <begin position="396"/>
        <end position="423"/>
    </location>
</feature>
<dbReference type="RefSeq" id="WP_108738762.1">
    <property type="nucleotide sequence ID" value="NZ_CP020919.1"/>
</dbReference>
<dbReference type="GO" id="GO:0000150">
    <property type="term" value="F:DNA strand exchange activity"/>
    <property type="evidence" value="ECO:0007669"/>
    <property type="project" value="InterPro"/>
</dbReference>
<evidence type="ECO:0000259" key="8">
    <source>
        <dbReference type="PROSITE" id="PS51737"/>
    </source>
</evidence>
<evidence type="ECO:0000256" key="5">
    <source>
        <dbReference type="PROSITE-ProRule" id="PRU10137"/>
    </source>
</evidence>
<gene>
    <name evidence="9" type="ORF">FK004_05560</name>
</gene>
<evidence type="ECO:0000256" key="6">
    <source>
        <dbReference type="SAM" id="Coils"/>
    </source>
</evidence>
<protein>
    <submittedName>
        <fullName evidence="9">Recombinase family protein</fullName>
    </submittedName>
</protein>
<organism evidence="9 10">
    <name type="scientific">Flavobacterium kingsejongi</name>
    <dbReference type="NCBI Taxonomy" id="1678728"/>
    <lineage>
        <taxon>Bacteria</taxon>
        <taxon>Pseudomonadati</taxon>
        <taxon>Bacteroidota</taxon>
        <taxon>Flavobacteriia</taxon>
        <taxon>Flavobacteriales</taxon>
        <taxon>Flavobacteriaceae</taxon>
        <taxon>Flavobacterium</taxon>
    </lineage>
</organism>
<evidence type="ECO:0000256" key="4">
    <source>
        <dbReference type="PIRSR" id="PIRSR606118-50"/>
    </source>
</evidence>
<keyword evidence="1" id="KW-0229">DNA integration</keyword>
<evidence type="ECO:0000256" key="3">
    <source>
        <dbReference type="ARBA" id="ARBA00023172"/>
    </source>
</evidence>
<reference evidence="9 10" key="1">
    <citation type="submission" date="2017-04" db="EMBL/GenBank/DDBJ databases">
        <title>Complete genome sequence of Flavobacterium kingsejong AJ004.</title>
        <authorList>
            <person name="Lee P.C."/>
        </authorList>
    </citation>
    <scope>NUCLEOTIDE SEQUENCE [LARGE SCALE GENOMIC DNA]</scope>
    <source>
        <strain evidence="9 10">AJ004</strain>
    </source>
</reference>
<accession>A0A2S1LU81</accession>
<dbReference type="InterPro" id="IPR025827">
    <property type="entry name" value="Zn_ribbon_recom_dom"/>
</dbReference>
<dbReference type="InterPro" id="IPR011109">
    <property type="entry name" value="DNA_bind_recombinase_dom"/>
</dbReference>
<dbReference type="PANTHER" id="PTHR30461:SF23">
    <property type="entry name" value="DNA RECOMBINASE-RELATED"/>
    <property type="match status" value="1"/>
</dbReference>
<feature type="domain" description="Resolvase/invertase-type recombinase catalytic" evidence="7">
    <location>
        <begin position="3"/>
        <end position="151"/>
    </location>
</feature>
<dbReference type="InterPro" id="IPR006119">
    <property type="entry name" value="Resolv_N"/>
</dbReference>
<dbReference type="PROSITE" id="PS00397">
    <property type="entry name" value="RECOMBINASES_1"/>
    <property type="match status" value="1"/>
</dbReference>
<dbReference type="KEGG" id="fki:FK004_05560"/>
<evidence type="ECO:0000259" key="7">
    <source>
        <dbReference type="PROSITE" id="PS51736"/>
    </source>
</evidence>
<feature type="domain" description="Recombinase" evidence="8">
    <location>
        <begin position="158"/>
        <end position="269"/>
    </location>
</feature>
<dbReference type="Pfam" id="PF07508">
    <property type="entry name" value="Recombinase"/>
    <property type="match status" value="1"/>
</dbReference>
<dbReference type="Pfam" id="PF13408">
    <property type="entry name" value="Zn_ribbon_recom"/>
    <property type="match status" value="1"/>
</dbReference>
<keyword evidence="3" id="KW-0233">DNA recombination</keyword>
<evidence type="ECO:0000313" key="9">
    <source>
        <dbReference type="EMBL" id="AWG27268.1"/>
    </source>
</evidence>
<dbReference type="GO" id="GO:0015074">
    <property type="term" value="P:DNA integration"/>
    <property type="evidence" value="ECO:0007669"/>
    <property type="project" value="UniProtKB-KW"/>
</dbReference>
<keyword evidence="6" id="KW-0175">Coiled coil</keyword>
<dbReference type="Gene3D" id="3.90.1750.20">
    <property type="entry name" value="Putative Large Serine Recombinase, Chain B, Domain 2"/>
    <property type="match status" value="1"/>
</dbReference>
<dbReference type="InterPro" id="IPR036162">
    <property type="entry name" value="Resolvase-like_N_sf"/>
</dbReference>
<keyword evidence="2" id="KW-0238">DNA-binding</keyword>
<feature type="active site" description="O-(5'-phospho-DNA)-serine intermediate" evidence="4 5">
    <location>
        <position position="11"/>
    </location>
</feature>
<proteinExistence type="predicted"/>
<keyword evidence="10" id="KW-1185">Reference proteome</keyword>
<dbReference type="Proteomes" id="UP000244677">
    <property type="component" value="Chromosome"/>
</dbReference>
<dbReference type="SUPFAM" id="SSF53041">
    <property type="entry name" value="Resolvase-like"/>
    <property type="match status" value="1"/>
</dbReference>